<proteinExistence type="predicted"/>
<reference evidence="1 2" key="1">
    <citation type="submission" date="2016-10" db="EMBL/GenBank/DDBJ databases">
        <authorList>
            <person name="de Groot N.N."/>
        </authorList>
    </citation>
    <scope>NUCLEOTIDE SEQUENCE [LARGE SCALE GENOMIC DNA]</scope>
    <source>
        <strain evidence="1 2">DSM 27630</strain>
    </source>
</reference>
<keyword evidence="2" id="KW-1185">Reference proteome</keyword>
<sequence>MASELENNIQRFFRSPLQRGEQRKILYLYDKDQYYLERLTDLSEKSSLFNLLIIDDHHYIYMNYQIEKERVDENLLLYLVMDRPPDRENPLLDVLLYSKELKIDKESLLYTAIGIDSANAALTQLASKYQNFFNAKERTSKFKRLYQQSITQDEDTMELCILAVLTKADQPHWISILIEIFHEWVKGQSKRWESIQKFGNIKRFWRLVDRLFGFNAETSISGILSIDSLVKQLFATHLASEWQEELPSLLKRYQLPKRNQVIIFINQWMNLKNQQESYIEVADCMEQDLGISALLKDLPLASAAQMETFKAFDVYLIEQLADQIQKGNADYQTSEQLITNRRGTFWYKHYRLPYHTLRWSTKFYHSLDEIRTALEEVATAEGLWKQYEEKFYAVDQAYRKWYSCFDQLEAFNDAFEPLKEQIERQYHWFFLNQFTEKWDHLLLKASSLNIGPKQQDFYLKEIQPLLEQDRKTFVIISDALRYEAGQELFQRLVEEKRFRGTITSMQTAIPSYTALGMAALLPYQQLAVEANGEVTVDGLATNSVEKRNSILQQTNAEKAMAIRYGEITQMNRDELRKAFSGKKLVYIYHNHIDAIGDQRTTENEVFSAVGETLYQLKRLLTRLATEVSAKQLFVTADHGFLYSRSPIQPAEKITLEQGIEEAVYNKRFILTNQETHIPSTLSFSLAEQINSSGYVTVPRSTNRFALAGGGYQYVHGGHLPQETMVPLLAIQTQRGRNELPQVSVSLLTQTRTLTNSIIWLEFLQLNPVSESLKEKRLSIYFEDDQGNKISNEVLLIADNENSSSQERIIREKFVLLNQNYAPFAECHLVMENIKEENDKQKETFKIDIANHLN</sequence>
<dbReference type="EMBL" id="FOQE01000001">
    <property type="protein sequence ID" value="SFH52667.1"/>
    <property type="molecule type" value="Genomic_DNA"/>
</dbReference>
<protein>
    <submittedName>
        <fullName evidence="1">TIGR02687 family protein</fullName>
    </submittedName>
</protein>
<dbReference type="AlphaFoldDB" id="A0A1I3ARG1"/>
<dbReference type="Pfam" id="PF08665">
    <property type="entry name" value="PglZ"/>
    <property type="match status" value="1"/>
</dbReference>
<evidence type="ECO:0000313" key="2">
    <source>
        <dbReference type="Proteomes" id="UP000198668"/>
    </source>
</evidence>
<organism evidence="1 2">
    <name type="scientific">Pisciglobus halotolerans</name>
    <dbReference type="NCBI Taxonomy" id="745365"/>
    <lineage>
        <taxon>Bacteria</taxon>
        <taxon>Bacillati</taxon>
        <taxon>Bacillota</taxon>
        <taxon>Bacilli</taxon>
        <taxon>Lactobacillales</taxon>
        <taxon>Carnobacteriaceae</taxon>
    </lineage>
</organism>
<dbReference type="RefSeq" id="WP_092090776.1">
    <property type="nucleotide sequence ID" value="NZ_FOQE01000001.1"/>
</dbReference>
<gene>
    <name evidence="1" type="ORF">SAMN04489868_101165</name>
</gene>
<dbReference type="Proteomes" id="UP000198668">
    <property type="component" value="Unassembled WGS sequence"/>
</dbReference>
<name>A0A1I3ARG1_9LACT</name>
<dbReference type="NCBIfam" id="TIGR02687">
    <property type="entry name" value="BREX-1 system phosphatase PglZ type A"/>
    <property type="match status" value="1"/>
</dbReference>
<dbReference type="InterPro" id="IPR014060">
    <property type="entry name" value="PglZ"/>
</dbReference>
<evidence type="ECO:0000313" key="1">
    <source>
        <dbReference type="EMBL" id="SFH52667.1"/>
    </source>
</evidence>
<accession>A0A1I3ARG1</accession>
<dbReference type="OrthoDB" id="9769734at2"/>